<gene>
    <name evidence="3" type="ORF">AAH17_06910</name>
    <name evidence="4" type="ORF">AAH24_04595</name>
    <name evidence="2" type="ORF">BVH53_03470</name>
</gene>
<evidence type="ECO:0000313" key="2">
    <source>
        <dbReference type="EMBL" id="EAI5407756.1"/>
    </source>
</evidence>
<proteinExistence type="predicted"/>
<evidence type="ECO:0000256" key="1">
    <source>
        <dbReference type="SAM" id="Phobius"/>
    </source>
</evidence>
<feature type="transmembrane region" description="Helical" evidence="1">
    <location>
        <begin position="7"/>
        <end position="29"/>
    </location>
</feature>
<dbReference type="EMBL" id="AACCXM010000003">
    <property type="protein sequence ID" value="EAK0468648.1"/>
    <property type="molecule type" value="Genomic_DNA"/>
</dbReference>
<accession>A0A5N7G0R3</accession>
<dbReference type="Proteomes" id="UP000557842">
    <property type="component" value="Unassembled WGS sequence"/>
</dbReference>
<keyword evidence="1" id="KW-0812">Transmembrane</keyword>
<sequence>MGNYKRFLIMLLAFLVLFFAFYFVSYIIILQKSSSNFHSFKNYLISNTGTKSRIIIDSGSNSFHSINSKTIEEHFGKITINLADNAEYPLQAKLYRINKFANSADIVILPLEYRFYLNDIAPKIFYDHIFFELSHYFVYSPLLYKIKLIFNTPISSLLKSFIRYINTDFKMLKSYNHADYFEDFKNGLRGDHIFNSKLPFRNDITNSCKQFIFLKEIVKKGSLINKIFKENLELMKKIEKEKGVKFIFTYPAVVGDDCYDFSGKNGAEYKKFLTDIKKLCNSNGFEFIGDFRSSYFPRKQIHDTWYHILPEARDIRTKKLIENLDKSNFKNDLYADSLSNSSISN</sequence>
<keyword evidence="1" id="KW-1133">Transmembrane helix</keyword>
<protein>
    <submittedName>
        <fullName evidence="3">Cell surface protein</fullName>
    </submittedName>
</protein>
<evidence type="ECO:0000313" key="4">
    <source>
        <dbReference type="EMBL" id="EAK0468648.1"/>
    </source>
</evidence>
<reference evidence="3 5" key="1">
    <citation type="submission" date="2018-05" db="EMBL/GenBank/DDBJ databases">
        <authorList>
            <consortium name="PulseNet: The National Subtyping Network for Foodborne Disease Surveillance"/>
            <person name="Tarr C.L."/>
            <person name="Trees E."/>
            <person name="Katz L.S."/>
            <person name="Carleton-Romer H.A."/>
            <person name="Stroika S."/>
            <person name="Kucerova Z."/>
            <person name="Roache K.F."/>
            <person name="Sabol A.L."/>
            <person name="Besser J."/>
            <person name="Gerner-Smidt P."/>
        </authorList>
    </citation>
    <scope>NUCLEOTIDE SEQUENCE</scope>
    <source>
        <strain evidence="3">2014D-0197</strain>
        <strain evidence="2 5">2016D-0221</strain>
        <strain evidence="4">D4313</strain>
    </source>
</reference>
<evidence type="ECO:0000313" key="5">
    <source>
        <dbReference type="Proteomes" id="UP000557842"/>
    </source>
</evidence>
<dbReference type="AlphaFoldDB" id="A0A5N7G0R3"/>
<dbReference type="RefSeq" id="WP_065843613.1">
    <property type="nucleotide sequence ID" value="NZ_AABUZP020000066.1"/>
</dbReference>
<keyword evidence="1" id="KW-0472">Membrane</keyword>
<organism evidence="3">
    <name type="scientific">Campylobacter fetus</name>
    <dbReference type="NCBI Taxonomy" id="196"/>
    <lineage>
        <taxon>Bacteria</taxon>
        <taxon>Pseudomonadati</taxon>
        <taxon>Campylobacterota</taxon>
        <taxon>Epsilonproteobacteria</taxon>
        <taxon>Campylobacterales</taxon>
        <taxon>Campylobacteraceae</taxon>
        <taxon>Campylobacter</taxon>
    </lineage>
</organism>
<dbReference type="EMBL" id="AABQDW010000004">
    <property type="protein sequence ID" value="EAI5407756.1"/>
    <property type="molecule type" value="Genomic_DNA"/>
</dbReference>
<dbReference type="EMBL" id="AACCXK010000011">
    <property type="protein sequence ID" value="EAK0453388.1"/>
    <property type="molecule type" value="Genomic_DNA"/>
</dbReference>
<evidence type="ECO:0000313" key="3">
    <source>
        <dbReference type="EMBL" id="EAK0453388.1"/>
    </source>
</evidence>
<comment type="caution">
    <text evidence="3">The sequence shown here is derived from an EMBL/GenBank/DDBJ whole genome shotgun (WGS) entry which is preliminary data.</text>
</comment>
<name>A0A5N7G0R3_CAMFE</name>